<dbReference type="InterPro" id="IPR002301">
    <property type="entry name" value="Ile-tRNA-ligase"/>
</dbReference>
<sequence>MTEYNPQQLEENVKQFWEENDVKQKVRNSTEGNDPFYLVDGPPYLNGAPHVGHMQGKVLKDVMLRFKQMQGFDVWDQAGFDTHGLPNELATEEELGVEDKNEIGKSISAAEFIEKCKERATSAQDLWKGVMGDLAIWQDFEDPYMTYDPEYIESEWWLVSQVEEQDLLYKDLKPIHWCPRCQTSLSGYEVTDAYKDVEDLAVYVKFPLAGREEKVVIWTTTPWTIPANMAVFVHPNIRYARVELNGEKLIIAEELVGEVLGKAGYSAEDYEILDTMVGSDLESMKYEHPMVEEAPKQKELDEENNVHRIHTSDSLVTLEDGTGLVHAATGHGQEDFEETRHLDIPIFSPVDREGKYTEEVEAYEGEYVHDVNEKIRDRLDEKGLLLNSEGFQHEYPHCWRCKTKLVYRAAEQWFIENNEVKERMLEENKDVDWIPDEIKKRFSNFVEDSPDWCISRQNYWGVPVPIWECSECGDYEVIGSFEQLEEKAGGLPEDFDPHKHHVDPITWSCECGGEKQRVEDILDVWFDSGSAPFASLHYPFDEEPFESMFPMDFITEASDQIRGWFYSLMFCGILGFDEVPYEKVLFQAHVLDEKGKKMSKSVGNVVDPVEQIEEYGADLPRFYSMRVAPAWEQTKYDETEIRQEIYRLFSVYWNTVNFLTGHGLEVNEEPESLEIEDRWMLSRIESITEEAQERMENCVFHKQARELEEFVLDDLSRWYVKKVRQRVKNGDRAASWTLRQVLEKVNKLFAPLTPFISEKVYQELEGEKLSVHMESFPEADQELIDESLEVGMDLAREVVEESNKIRDKNEYNLRWPAKKLTVSTGKREDLERFVPLIKEMANVKAVEFGDVESRITASPDYSSLGPKFGGDADKVAGLIEDMENEQVNQLNSTGTIILDDYEISEEDVEFESHTVGDVNQRSFSAGEVFLDLEVTPEIEQEAFVSEVIRAIQQKRKEAGLEMEDAVEISFEGDYEPVKEHEDSLKERVKIESVEYGSADKEFQQEVNFEDERLSEPRTLKFSFSKPVA</sequence>
<dbReference type="Gene3D" id="1.10.730.10">
    <property type="entry name" value="Isoleucyl-tRNA Synthetase, Domain 1"/>
    <property type="match status" value="1"/>
</dbReference>
<dbReference type="InterPro" id="IPR033709">
    <property type="entry name" value="Anticodon_Ile_ABEc"/>
</dbReference>
<keyword evidence="4 9" id="KW-0067">ATP-binding</keyword>
<dbReference type="InterPro" id="IPR014729">
    <property type="entry name" value="Rossmann-like_a/b/a_fold"/>
</dbReference>
<dbReference type="InterPro" id="IPR001412">
    <property type="entry name" value="aa-tRNA-synth_I_CS"/>
</dbReference>
<dbReference type="NCBIfam" id="TIGR00392">
    <property type="entry name" value="ileS"/>
    <property type="match status" value="1"/>
</dbReference>
<dbReference type="CDD" id="cd00818">
    <property type="entry name" value="IleRS_core"/>
    <property type="match status" value="1"/>
</dbReference>
<evidence type="ECO:0000256" key="6">
    <source>
        <dbReference type="ARBA" id="ARBA00023146"/>
    </source>
</evidence>
<evidence type="ECO:0000256" key="9">
    <source>
        <dbReference type="RuleBase" id="RU363035"/>
    </source>
</evidence>
<dbReference type="InterPro" id="IPR009008">
    <property type="entry name" value="Val/Leu/Ile-tRNA-synth_edit"/>
</dbReference>
<accession>A0ABY8CHI7</accession>
<dbReference type="SUPFAM" id="SSF50677">
    <property type="entry name" value="ValRS/IleRS/LeuRS editing domain"/>
    <property type="match status" value="1"/>
</dbReference>
<protein>
    <recommendedName>
        <fullName evidence="1 8">Isoleucine--tRNA ligase</fullName>
        <ecNumber evidence="1 8">6.1.1.5</ecNumber>
    </recommendedName>
</protein>
<dbReference type="RefSeq" id="WP_347722230.1">
    <property type="nucleotide sequence ID" value="NZ_CP104395.1"/>
</dbReference>
<dbReference type="Gene3D" id="3.40.50.620">
    <property type="entry name" value="HUPs"/>
    <property type="match status" value="2"/>
</dbReference>
<keyword evidence="3 9" id="KW-0547">Nucleotide-binding</keyword>
<dbReference type="PROSITE" id="PS00178">
    <property type="entry name" value="AA_TRNA_LIGASE_I"/>
    <property type="match status" value="1"/>
</dbReference>
<comment type="similarity">
    <text evidence="9">Belongs to the class-I aminoacyl-tRNA synthetase family.</text>
</comment>
<dbReference type="GO" id="GO:0004822">
    <property type="term" value="F:isoleucine-tRNA ligase activity"/>
    <property type="evidence" value="ECO:0007669"/>
    <property type="project" value="UniProtKB-EC"/>
</dbReference>
<dbReference type="SUPFAM" id="SSF52374">
    <property type="entry name" value="Nucleotidylyl transferase"/>
    <property type="match status" value="1"/>
</dbReference>
<keyword evidence="2 9" id="KW-0436">Ligase</keyword>
<evidence type="ECO:0000313" key="12">
    <source>
        <dbReference type="EMBL" id="WEL19358.1"/>
    </source>
</evidence>
<dbReference type="InterPro" id="IPR009080">
    <property type="entry name" value="tRNAsynth_Ia_anticodon-bd"/>
</dbReference>
<dbReference type="InterPro" id="IPR013155">
    <property type="entry name" value="M/V/L/I-tRNA-synth_anticd-bd"/>
</dbReference>
<dbReference type="PANTHER" id="PTHR42780:SF1">
    <property type="entry name" value="ISOLEUCINE--TRNA LIGASE, CYTOPLASMIC"/>
    <property type="match status" value="1"/>
</dbReference>
<dbReference type="Pfam" id="PF19302">
    <property type="entry name" value="DUF5915"/>
    <property type="match status" value="1"/>
</dbReference>
<dbReference type="Pfam" id="PF00133">
    <property type="entry name" value="tRNA-synt_1"/>
    <property type="match status" value="1"/>
</dbReference>
<evidence type="ECO:0000256" key="8">
    <source>
        <dbReference type="NCBIfam" id="TIGR00392"/>
    </source>
</evidence>
<evidence type="ECO:0000256" key="7">
    <source>
        <dbReference type="ARBA" id="ARBA00048359"/>
    </source>
</evidence>
<dbReference type="EMBL" id="CP104395">
    <property type="protein sequence ID" value="WEL19358.1"/>
    <property type="molecule type" value="Genomic_DNA"/>
</dbReference>
<evidence type="ECO:0000313" key="13">
    <source>
        <dbReference type="Proteomes" id="UP001218034"/>
    </source>
</evidence>
<keyword evidence="6 9" id="KW-0030">Aminoacyl-tRNA synthetase</keyword>
<dbReference type="Pfam" id="PF08264">
    <property type="entry name" value="Anticodon_1"/>
    <property type="match status" value="1"/>
</dbReference>
<evidence type="ECO:0000256" key="3">
    <source>
        <dbReference type="ARBA" id="ARBA00022741"/>
    </source>
</evidence>
<evidence type="ECO:0000256" key="1">
    <source>
        <dbReference type="ARBA" id="ARBA00013165"/>
    </source>
</evidence>
<name>A0ABY8CHI7_9ARCH</name>
<keyword evidence="13" id="KW-1185">Reference proteome</keyword>
<keyword evidence="5 9" id="KW-0648">Protein biosynthesis</keyword>
<dbReference type="Proteomes" id="UP001218034">
    <property type="component" value="Chromosome"/>
</dbReference>
<dbReference type="InterPro" id="IPR023586">
    <property type="entry name" value="Ile-tRNA-ligase_type2"/>
</dbReference>
<dbReference type="PANTHER" id="PTHR42780">
    <property type="entry name" value="SOLEUCYL-TRNA SYNTHETASE"/>
    <property type="match status" value="1"/>
</dbReference>
<feature type="domain" description="Methionyl/Valyl/Leucyl/Isoleucyl-tRNA synthetase anticodon-binding" evidence="11">
    <location>
        <begin position="677"/>
        <end position="819"/>
    </location>
</feature>
<dbReference type="CDD" id="cd07961">
    <property type="entry name" value="Anticodon_Ia_Ile_ABEc"/>
    <property type="match status" value="1"/>
</dbReference>
<evidence type="ECO:0000259" key="11">
    <source>
        <dbReference type="Pfam" id="PF08264"/>
    </source>
</evidence>
<proteinExistence type="inferred from homology"/>
<evidence type="ECO:0000256" key="4">
    <source>
        <dbReference type="ARBA" id="ARBA00022840"/>
    </source>
</evidence>
<organism evidence="12 13">
    <name type="scientific">Candidatus Nanohalococcus occultus</name>
    <dbReference type="NCBI Taxonomy" id="2978047"/>
    <lineage>
        <taxon>Archaea</taxon>
        <taxon>Candidatus Nanohalarchaeota</taxon>
        <taxon>Candidatus Nanohalarchaeota incertae sedis</taxon>
        <taxon>Candidatus Nanohalococcus</taxon>
    </lineage>
</organism>
<dbReference type="PRINTS" id="PR00984">
    <property type="entry name" value="TRNASYNTHILE"/>
</dbReference>
<feature type="domain" description="Aminoacyl-tRNA synthetase class Ia" evidence="10">
    <location>
        <begin position="14"/>
        <end position="625"/>
    </location>
</feature>
<reference evidence="12 13" key="1">
    <citation type="submission" date="2022-09" db="EMBL/GenBank/DDBJ databases">
        <title>Xylan utilization by haloarchaea-nanohaloarchaea associations.</title>
        <authorList>
            <person name="Yakimov M."/>
        </authorList>
    </citation>
    <scope>NUCLEOTIDE SEQUENCE [LARGE SCALE GENOMIC DNA]</scope>
    <source>
        <strain evidence="12 13">SVXNc</strain>
    </source>
</reference>
<dbReference type="EC" id="6.1.1.5" evidence="1 8"/>
<dbReference type="GeneID" id="90589769"/>
<evidence type="ECO:0000259" key="10">
    <source>
        <dbReference type="Pfam" id="PF00133"/>
    </source>
</evidence>
<dbReference type="SUPFAM" id="SSF47323">
    <property type="entry name" value="Anticodon-binding domain of a subclass of class I aminoacyl-tRNA synthetases"/>
    <property type="match status" value="1"/>
</dbReference>
<evidence type="ECO:0000256" key="5">
    <source>
        <dbReference type="ARBA" id="ARBA00022917"/>
    </source>
</evidence>
<evidence type="ECO:0000256" key="2">
    <source>
        <dbReference type="ARBA" id="ARBA00022598"/>
    </source>
</evidence>
<gene>
    <name evidence="12" type="primary">ileS</name>
    <name evidence="12" type="ORF">SVXNc_0333</name>
</gene>
<comment type="catalytic activity">
    <reaction evidence="7">
        <text>tRNA(Ile) + L-isoleucine + ATP = L-isoleucyl-tRNA(Ile) + AMP + diphosphate</text>
        <dbReference type="Rhea" id="RHEA:11060"/>
        <dbReference type="Rhea" id="RHEA-COMP:9666"/>
        <dbReference type="Rhea" id="RHEA-COMP:9695"/>
        <dbReference type="ChEBI" id="CHEBI:30616"/>
        <dbReference type="ChEBI" id="CHEBI:33019"/>
        <dbReference type="ChEBI" id="CHEBI:58045"/>
        <dbReference type="ChEBI" id="CHEBI:78442"/>
        <dbReference type="ChEBI" id="CHEBI:78528"/>
        <dbReference type="ChEBI" id="CHEBI:456215"/>
        <dbReference type="EC" id="6.1.1.5"/>
    </reaction>
</comment>
<dbReference type="InterPro" id="IPR002300">
    <property type="entry name" value="aa-tRNA-synth_Ia"/>
</dbReference>